<accession>A0A2R5G469</accession>
<protein>
    <submittedName>
        <fullName evidence="1">Uncharacterized protein</fullName>
    </submittedName>
</protein>
<comment type="caution">
    <text evidence="1">The sequence shown here is derived from an EMBL/GenBank/DDBJ whole genome shotgun (WGS) entry which is preliminary data.</text>
</comment>
<evidence type="ECO:0000313" key="2">
    <source>
        <dbReference type="Proteomes" id="UP000241890"/>
    </source>
</evidence>
<dbReference type="EMBL" id="BEYU01000006">
    <property type="protein sequence ID" value="GBG24578.1"/>
    <property type="molecule type" value="Genomic_DNA"/>
</dbReference>
<keyword evidence="2" id="KW-1185">Reference proteome</keyword>
<name>A0A2R5G469_9STRA</name>
<organism evidence="1 2">
    <name type="scientific">Hondaea fermentalgiana</name>
    <dbReference type="NCBI Taxonomy" id="2315210"/>
    <lineage>
        <taxon>Eukaryota</taxon>
        <taxon>Sar</taxon>
        <taxon>Stramenopiles</taxon>
        <taxon>Bigyra</taxon>
        <taxon>Labyrinthulomycetes</taxon>
        <taxon>Thraustochytrida</taxon>
        <taxon>Thraustochytriidae</taxon>
        <taxon>Hondaea</taxon>
    </lineage>
</organism>
<reference evidence="1 2" key="1">
    <citation type="submission" date="2017-12" db="EMBL/GenBank/DDBJ databases">
        <title>Sequencing, de novo assembly and annotation of complete genome of a new Thraustochytrid species, strain FCC1311.</title>
        <authorList>
            <person name="Sedici K."/>
            <person name="Godart F."/>
            <person name="Aiese Cigliano R."/>
            <person name="Sanseverino W."/>
            <person name="Barakat M."/>
            <person name="Ortet P."/>
            <person name="Marechal E."/>
            <person name="Cagnac O."/>
            <person name="Amato A."/>
        </authorList>
    </citation>
    <scope>NUCLEOTIDE SEQUENCE [LARGE SCALE GENOMIC DNA]</scope>
</reference>
<dbReference type="AlphaFoldDB" id="A0A2R5G469"/>
<gene>
    <name evidence="1" type="ORF">FCC1311_007972</name>
</gene>
<evidence type="ECO:0000313" key="1">
    <source>
        <dbReference type="EMBL" id="GBG24578.1"/>
    </source>
</evidence>
<dbReference type="Proteomes" id="UP000241890">
    <property type="component" value="Unassembled WGS sequence"/>
</dbReference>
<sequence length="85" mass="9455">MVHYMSTVVPEEFRQHLATAASNRNGHASVAEFSFNEMVISGNKRDKDLKEILRGTRAFASLLRYTGMRSITGANVTFGGLYRAT</sequence>
<dbReference type="InParanoid" id="A0A2R5G469"/>
<proteinExistence type="predicted"/>